<evidence type="ECO:0000313" key="1">
    <source>
        <dbReference type="EMBL" id="HIQ79943.1"/>
    </source>
</evidence>
<accession>A0A9D1CTZ1</accession>
<organism evidence="1 2">
    <name type="scientific">Candidatus Scatavimonas merdigallinarum</name>
    <dbReference type="NCBI Taxonomy" id="2840914"/>
    <lineage>
        <taxon>Bacteria</taxon>
        <taxon>Bacillati</taxon>
        <taxon>Bacillota</taxon>
        <taxon>Clostridia</taxon>
        <taxon>Eubacteriales</taxon>
        <taxon>Oscillospiraceae</taxon>
        <taxon>Oscillospiraceae incertae sedis</taxon>
        <taxon>Candidatus Scatavimonas</taxon>
    </lineage>
</organism>
<evidence type="ECO:0000313" key="2">
    <source>
        <dbReference type="Proteomes" id="UP000886787"/>
    </source>
</evidence>
<dbReference type="Proteomes" id="UP000886787">
    <property type="component" value="Unassembled WGS sequence"/>
</dbReference>
<dbReference type="AlphaFoldDB" id="A0A9D1CTZ1"/>
<reference evidence="1" key="1">
    <citation type="submission" date="2020-10" db="EMBL/GenBank/DDBJ databases">
        <authorList>
            <person name="Gilroy R."/>
        </authorList>
    </citation>
    <scope>NUCLEOTIDE SEQUENCE</scope>
    <source>
        <strain evidence="1">ChiSjej1B19-3389</strain>
    </source>
</reference>
<comment type="caution">
    <text evidence="1">The sequence shown here is derived from an EMBL/GenBank/DDBJ whole genome shotgun (WGS) entry which is preliminary data.</text>
</comment>
<proteinExistence type="predicted"/>
<reference evidence="1" key="2">
    <citation type="journal article" date="2021" name="PeerJ">
        <title>Extensive microbial diversity within the chicken gut microbiome revealed by metagenomics and culture.</title>
        <authorList>
            <person name="Gilroy R."/>
            <person name="Ravi A."/>
            <person name="Getino M."/>
            <person name="Pursley I."/>
            <person name="Horton D.L."/>
            <person name="Alikhan N.F."/>
            <person name="Baker D."/>
            <person name="Gharbi K."/>
            <person name="Hall N."/>
            <person name="Watson M."/>
            <person name="Adriaenssens E.M."/>
            <person name="Foster-Nyarko E."/>
            <person name="Jarju S."/>
            <person name="Secka A."/>
            <person name="Antonio M."/>
            <person name="Oren A."/>
            <person name="Chaudhuri R.R."/>
            <person name="La Ragione R."/>
            <person name="Hildebrand F."/>
            <person name="Pallen M.J."/>
        </authorList>
    </citation>
    <scope>NUCLEOTIDE SEQUENCE</scope>
    <source>
        <strain evidence="1">ChiSjej1B19-3389</strain>
    </source>
</reference>
<dbReference type="EMBL" id="DVFW01000010">
    <property type="protein sequence ID" value="HIQ79943.1"/>
    <property type="molecule type" value="Genomic_DNA"/>
</dbReference>
<name>A0A9D1CTZ1_9FIRM</name>
<sequence>MDQTNADLLLECSQKIIGLLCSSEEIAKLLLDDPQATANDLIDDSGNIRHIFDYDYVDESTQEVATFICVEVTLPQEAAGNIRNIEAAVQVVSHKSHMRLDGALFPGADCSRRDAIVRHIDLLLGGRSDFGIGKLTLLSIEKTELPAKYTGKTLRYSVSVFGKSRRHA</sequence>
<gene>
    <name evidence="1" type="ORF">IAD32_01500</name>
</gene>
<protein>
    <submittedName>
        <fullName evidence="1">Uncharacterized protein</fullName>
    </submittedName>
</protein>